<organism evidence="9 10">
    <name type="scientific">Thiopseudomonas alkaliphila</name>
    <dbReference type="NCBI Taxonomy" id="1697053"/>
    <lineage>
        <taxon>Bacteria</taxon>
        <taxon>Pseudomonadati</taxon>
        <taxon>Pseudomonadota</taxon>
        <taxon>Gammaproteobacteria</taxon>
        <taxon>Pseudomonadales</taxon>
        <taxon>Pseudomonadaceae</taxon>
        <taxon>Thiopseudomonas</taxon>
    </lineage>
</organism>
<feature type="transmembrane region" description="Helical" evidence="8">
    <location>
        <begin position="414"/>
        <end position="443"/>
    </location>
</feature>
<comment type="caution">
    <text evidence="9">The sequence shown here is derived from an EMBL/GenBank/DDBJ whole genome shotgun (WGS) entry which is preliminary data.</text>
</comment>
<feature type="transmembrane region" description="Helical" evidence="8">
    <location>
        <begin position="59"/>
        <end position="78"/>
    </location>
</feature>
<evidence type="ECO:0000256" key="2">
    <source>
        <dbReference type="ARBA" id="ARBA00005658"/>
    </source>
</evidence>
<feature type="transmembrane region" description="Helical" evidence="8">
    <location>
        <begin position="271"/>
        <end position="290"/>
    </location>
</feature>
<feature type="transmembrane region" description="Helical" evidence="8">
    <location>
        <begin position="240"/>
        <end position="259"/>
    </location>
</feature>
<dbReference type="AlphaFoldDB" id="A0AAW7DR99"/>
<feature type="transmembrane region" description="Helical" evidence="8">
    <location>
        <begin position="98"/>
        <end position="118"/>
    </location>
</feature>
<evidence type="ECO:0000256" key="8">
    <source>
        <dbReference type="SAM" id="Phobius"/>
    </source>
</evidence>
<feature type="transmembrane region" description="Helical" evidence="8">
    <location>
        <begin position="455"/>
        <end position="474"/>
    </location>
</feature>
<comment type="subcellular location">
    <subcellularLocation>
        <location evidence="1">Cell membrane</location>
        <topology evidence="1">Multi-pass membrane protein</topology>
    </subcellularLocation>
</comment>
<evidence type="ECO:0000256" key="3">
    <source>
        <dbReference type="ARBA" id="ARBA00022448"/>
    </source>
</evidence>
<evidence type="ECO:0000313" key="10">
    <source>
        <dbReference type="Proteomes" id="UP001173465"/>
    </source>
</evidence>
<dbReference type="NCBIfam" id="TIGR00842">
    <property type="entry name" value="bcct"/>
    <property type="match status" value="1"/>
</dbReference>
<dbReference type="Proteomes" id="UP001173465">
    <property type="component" value="Unassembled WGS sequence"/>
</dbReference>
<dbReference type="PANTHER" id="PTHR30047:SF7">
    <property type="entry name" value="HIGH-AFFINITY CHOLINE TRANSPORT PROTEIN"/>
    <property type="match status" value="1"/>
</dbReference>
<gene>
    <name evidence="9" type="primary">betT</name>
    <name evidence="9" type="ORF">HX099_01135</name>
</gene>
<feature type="transmembrane region" description="Helical" evidence="8">
    <location>
        <begin position="194"/>
        <end position="220"/>
    </location>
</feature>
<feature type="transmembrane region" description="Helical" evidence="8">
    <location>
        <begin position="328"/>
        <end position="345"/>
    </location>
</feature>
<dbReference type="GO" id="GO:0005886">
    <property type="term" value="C:plasma membrane"/>
    <property type="evidence" value="ECO:0007669"/>
    <property type="project" value="UniProtKB-SubCell"/>
</dbReference>
<dbReference type="PANTHER" id="PTHR30047">
    <property type="entry name" value="HIGH-AFFINITY CHOLINE TRANSPORT PROTEIN-RELATED"/>
    <property type="match status" value="1"/>
</dbReference>
<keyword evidence="5 8" id="KW-0812">Transmembrane</keyword>
<comment type="similarity">
    <text evidence="2">Belongs to the BCCT transporter (TC 2.A.15) family.</text>
</comment>
<dbReference type="GO" id="GO:0022857">
    <property type="term" value="F:transmembrane transporter activity"/>
    <property type="evidence" value="ECO:0007669"/>
    <property type="project" value="InterPro"/>
</dbReference>
<evidence type="ECO:0000256" key="6">
    <source>
        <dbReference type="ARBA" id="ARBA00022989"/>
    </source>
</evidence>
<dbReference type="Pfam" id="PF02028">
    <property type="entry name" value="BCCT"/>
    <property type="match status" value="1"/>
</dbReference>
<dbReference type="InterPro" id="IPR018093">
    <property type="entry name" value="BCCT_CS"/>
</dbReference>
<dbReference type="RefSeq" id="WP_286592897.1">
    <property type="nucleotide sequence ID" value="NZ_JACANB010000001.1"/>
</dbReference>
<keyword evidence="3" id="KW-0813">Transport</keyword>
<dbReference type="PROSITE" id="PS01303">
    <property type="entry name" value="BCCT"/>
    <property type="match status" value="1"/>
</dbReference>
<evidence type="ECO:0000313" key="9">
    <source>
        <dbReference type="EMBL" id="MDM1695276.1"/>
    </source>
</evidence>
<feature type="transmembrane region" description="Helical" evidence="8">
    <location>
        <begin position="486"/>
        <end position="508"/>
    </location>
</feature>
<dbReference type="InterPro" id="IPR000060">
    <property type="entry name" value="BCCT_transptr"/>
</dbReference>
<reference evidence="9" key="2">
    <citation type="journal article" date="2022" name="Sci. Total Environ.">
        <title>Prevalence, transmission, and molecular epidemiology of tet(X)-positive bacteria among humans, animals, and environmental niches in China: An epidemiological, and genomic-based study.</title>
        <authorList>
            <person name="Dong N."/>
            <person name="Zeng Y."/>
            <person name="Cai C."/>
            <person name="Sun C."/>
            <person name="Lu J."/>
            <person name="Liu C."/>
            <person name="Zhou H."/>
            <person name="Sun Q."/>
            <person name="Shu L."/>
            <person name="Wang H."/>
            <person name="Wang Y."/>
            <person name="Wang S."/>
            <person name="Wu C."/>
            <person name="Chan E.W."/>
            <person name="Chen G."/>
            <person name="Shen Z."/>
            <person name="Chen S."/>
            <person name="Zhang R."/>
        </authorList>
    </citation>
    <scope>NUCLEOTIDE SEQUENCE</scope>
    <source>
        <strain evidence="9">DF46-2-2</strain>
    </source>
</reference>
<dbReference type="EMBL" id="JACANB010000001">
    <property type="protein sequence ID" value="MDM1695276.1"/>
    <property type="molecule type" value="Genomic_DNA"/>
</dbReference>
<keyword evidence="6 8" id="KW-1133">Transmembrane helix</keyword>
<keyword evidence="4" id="KW-1003">Cell membrane</keyword>
<sequence length="664" mass="73516">MSETTVVQGEKATASQVNKTVFYSSAITCIALIVWTIAFPTSSQSILSTAMQGISDSFGWYYMAVVAAYCIFSVAVAFSRFGDIKLGRDHETPDFPFLTWASMLFAAGVGIGFLFFGASEPLAHYLAPPMGEGGTPEAAHLAITQTFLHWGLHGWGIYALMGMVLAFFAYRYNYPLALRSALIPVFGKKLTRGWLGHSVDTFGVVCTLLGIATSLGIGVLQVNAGMDYLFGIPTSQTTQAIIIVAVIAIAGISATTGVAKGVRRLSELNMLGALILVLALLFMGPTKFLLNALVQNIGDYFQTIVLKTFDMYAYEGEAVAKWRSSWTVFFWAWWVAWAPFVGLFIARISRGRRLRDFVFGVMLIPLGFVFVWFSIFGNTAIDLVNNGAVELGEVAVANPQMGLYKLFEHFPMPIVWSGFAMLIGMTFFITSADSGSLVLANLSSKSLGTGEDAPVWLRLFWAAATGLVTLGLLFTGEFGALQSVSVIAGLPFSLILLVYMIAMAKCLVREGNRMKAGRLSIMPAANMQDWRGRLNRIVNFPTRRKVQTFMMHKVHEAMESVQEALSTEGIESQIKIEEDKSGITFEVMHQEEVDFIYQVWLVESQKPSFVTEGENDEPEAYFRAEVFLREGSLDYDLVGYTQDQIINDILNHYERHMQFLHLER</sequence>
<name>A0AAW7DR99_9GAMM</name>
<evidence type="ECO:0000256" key="1">
    <source>
        <dbReference type="ARBA" id="ARBA00004651"/>
    </source>
</evidence>
<protein>
    <submittedName>
        <fullName evidence="9">Choline BCCT transporter BetT</fullName>
    </submittedName>
</protein>
<proteinExistence type="inferred from homology"/>
<evidence type="ECO:0000256" key="5">
    <source>
        <dbReference type="ARBA" id="ARBA00022692"/>
    </source>
</evidence>
<keyword evidence="7 8" id="KW-0472">Membrane</keyword>
<evidence type="ECO:0000256" key="7">
    <source>
        <dbReference type="ARBA" id="ARBA00023136"/>
    </source>
</evidence>
<feature type="transmembrane region" description="Helical" evidence="8">
    <location>
        <begin position="357"/>
        <end position="376"/>
    </location>
</feature>
<feature type="transmembrane region" description="Helical" evidence="8">
    <location>
        <begin position="155"/>
        <end position="173"/>
    </location>
</feature>
<evidence type="ECO:0000256" key="4">
    <source>
        <dbReference type="ARBA" id="ARBA00022475"/>
    </source>
</evidence>
<accession>A0AAW7DR99</accession>
<feature type="transmembrane region" description="Helical" evidence="8">
    <location>
        <begin position="21"/>
        <end position="39"/>
    </location>
</feature>
<reference evidence="9" key="1">
    <citation type="submission" date="2020-06" db="EMBL/GenBank/DDBJ databases">
        <authorList>
            <person name="Dong N."/>
        </authorList>
    </citation>
    <scope>NUCLEOTIDE SEQUENCE</scope>
    <source>
        <strain evidence="9">DF46-2-2</strain>
    </source>
</reference>
<dbReference type="NCBIfam" id="NF007399">
    <property type="entry name" value="PRK09928.1"/>
    <property type="match status" value="1"/>
</dbReference>